<dbReference type="EMBL" id="BQNB010009636">
    <property type="protein sequence ID" value="GJS66278.1"/>
    <property type="molecule type" value="Genomic_DNA"/>
</dbReference>
<dbReference type="InterPro" id="IPR013103">
    <property type="entry name" value="RVT_2"/>
</dbReference>
<reference evidence="3" key="1">
    <citation type="journal article" date="2022" name="Int. J. Mol. Sci.">
        <title>Draft Genome of Tanacetum Coccineum: Genomic Comparison of Closely Related Tanacetum-Family Plants.</title>
        <authorList>
            <person name="Yamashiro T."/>
            <person name="Shiraishi A."/>
            <person name="Nakayama K."/>
            <person name="Satake H."/>
        </authorList>
    </citation>
    <scope>NUCLEOTIDE SEQUENCE</scope>
</reference>
<reference evidence="3" key="2">
    <citation type="submission" date="2022-01" db="EMBL/GenBank/DDBJ databases">
        <authorList>
            <person name="Yamashiro T."/>
            <person name="Shiraishi A."/>
            <person name="Satake H."/>
            <person name="Nakayama K."/>
        </authorList>
    </citation>
    <scope>NUCLEOTIDE SEQUENCE</scope>
</reference>
<feature type="compositionally biased region" description="Low complexity" evidence="1">
    <location>
        <begin position="240"/>
        <end position="256"/>
    </location>
</feature>
<evidence type="ECO:0000259" key="2">
    <source>
        <dbReference type="Pfam" id="PF07727"/>
    </source>
</evidence>
<accession>A0ABQ4XMU7</accession>
<protein>
    <submittedName>
        <fullName evidence="3">Ribonuclease H-like domain-containing protein</fullName>
    </submittedName>
</protein>
<evidence type="ECO:0000256" key="1">
    <source>
        <dbReference type="SAM" id="MobiDB-lite"/>
    </source>
</evidence>
<evidence type="ECO:0000313" key="4">
    <source>
        <dbReference type="Proteomes" id="UP001151760"/>
    </source>
</evidence>
<comment type="caution">
    <text evidence="3">The sequence shown here is derived from an EMBL/GenBank/DDBJ whole genome shotgun (WGS) entry which is preliminary data.</text>
</comment>
<name>A0ABQ4XMU7_9ASTR</name>
<feature type="compositionally biased region" description="Basic and acidic residues" evidence="1">
    <location>
        <begin position="199"/>
        <end position="209"/>
    </location>
</feature>
<dbReference type="Pfam" id="PF07727">
    <property type="entry name" value="RVT_2"/>
    <property type="match status" value="1"/>
</dbReference>
<organism evidence="3 4">
    <name type="scientific">Tanacetum coccineum</name>
    <dbReference type="NCBI Taxonomy" id="301880"/>
    <lineage>
        <taxon>Eukaryota</taxon>
        <taxon>Viridiplantae</taxon>
        <taxon>Streptophyta</taxon>
        <taxon>Embryophyta</taxon>
        <taxon>Tracheophyta</taxon>
        <taxon>Spermatophyta</taxon>
        <taxon>Magnoliopsida</taxon>
        <taxon>eudicotyledons</taxon>
        <taxon>Gunneridae</taxon>
        <taxon>Pentapetalae</taxon>
        <taxon>asterids</taxon>
        <taxon>campanulids</taxon>
        <taxon>Asterales</taxon>
        <taxon>Asteraceae</taxon>
        <taxon>Asteroideae</taxon>
        <taxon>Anthemideae</taxon>
        <taxon>Anthemidinae</taxon>
        <taxon>Tanacetum</taxon>
    </lineage>
</organism>
<feature type="domain" description="Reverse transcriptase Ty1/copia-type" evidence="2">
    <location>
        <begin position="1"/>
        <end position="114"/>
    </location>
</feature>
<feature type="region of interest" description="Disordered" evidence="1">
    <location>
        <begin position="198"/>
        <end position="282"/>
    </location>
</feature>
<dbReference type="InterPro" id="IPR043502">
    <property type="entry name" value="DNA/RNA_pol_sf"/>
</dbReference>
<evidence type="ECO:0000313" key="3">
    <source>
        <dbReference type="EMBL" id="GJS66278.1"/>
    </source>
</evidence>
<dbReference type="Proteomes" id="UP001151760">
    <property type="component" value="Unassembled WGS sequence"/>
</dbReference>
<sequence length="401" mass="45436">MEQPEGFVNPKYPNQVCKLKRSIYGLKQALRPWNKRFDDEIKKFGFTHNRDEPCVYMKVSRSYVTFLILYVDDILIMGNNIPILQDVKSYLRRCFAMKDLGEAAYILGIRVKDIIKDEVKSLLPQILPKEVSDFATPVIQSTITKSLKNVVLAKSSSQPQSTYEAAASFTKNLYDALIQSYQLNKDLFDSYGKAYSLKRSHEDKDKDEDPSVGPDQRLKKKKTSKDAEPSRGSKSKESKSSSSKGSKSYPKSSGKSVQAEEPVFETADTKTQQDQGEKPPLTFDELLSTPIDFSAYVMYNLKIDNLTQEILIGPAFNLLKGTCKSFVELEYHFEECYKAVTDQLDWNNPKGHEYPFNLSKPLSLIEAQGGSSSRKYTTSTTKTKAARYDNIEGIEDMVPEL</sequence>
<dbReference type="SUPFAM" id="SSF56672">
    <property type="entry name" value="DNA/RNA polymerases"/>
    <property type="match status" value="1"/>
</dbReference>
<gene>
    <name evidence="3" type="ORF">Tco_0680842</name>
</gene>
<feature type="compositionally biased region" description="Basic and acidic residues" evidence="1">
    <location>
        <begin position="224"/>
        <end position="239"/>
    </location>
</feature>
<keyword evidence="4" id="KW-1185">Reference proteome</keyword>
<proteinExistence type="predicted"/>